<feature type="compositionally biased region" description="Polar residues" evidence="1">
    <location>
        <begin position="1"/>
        <end position="10"/>
    </location>
</feature>
<accession>A0A2Z6ZSN4</accession>
<dbReference type="AlphaFoldDB" id="A0A2Z6ZSN4"/>
<feature type="region of interest" description="Disordered" evidence="1">
    <location>
        <begin position="1"/>
        <end position="134"/>
    </location>
</feature>
<feature type="compositionally biased region" description="Basic residues" evidence="1">
    <location>
        <begin position="24"/>
        <end position="34"/>
    </location>
</feature>
<sequence length="134" mass="14535">MGPISNTGPKTSRVARDRPEPNLRRNKLSRHHRSFAGAAADATKNMRRKAARGRTAARIAAQPAPSKRRRAASNQQVVGHHRANRAASARQEARHRAASGQSSSATRRPTPARRSGQDARSSRNGRARPALINA</sequence>
<feature type="compositionally biased region" description="Basic and acidic residues" evidence="1">
    <location>
        <begin position="14"/>
        <end position="23"/>
    </location>
</feature>
<gene>
    <name evidence="2" type="ORF">F511_47006</name>
</gene>
<evidence type="ECO:0000256" key="1">
    <source>
        <dbReference type="SAM" id="MobiDB-lite"/>
    </source>
</evidence>
<protein>
    <submittedName>
        <fullName evidence="2">Uncharacterized protein</fullName>
    </submittedName>
</protein>
<organism evidence="2 3">
    <name type="scientific">Dorcoceras hygrometricum</name>
    <dbReference type="NCBI Taxonomy" id="472368"/>
    <lineage>
        <taxon>Eukaryota</taxon>
        <taxon>Viridiplantae</taxon>
        <taxon>Streptophyta</taxon>
        <taxon>Embryophyta</taxon>
        <taxon>Tracheophyta</taxon>
        <taxon>Spermatophyta</taxon>
        <taxon>Magnoliopsida</taxon>
        <taxon>eudicotyledons</taxon>
        <taxon>Gunneridae</taxon>
        <taxon>Pentapetalae</taxon>
        <taxon>asterids</taxon>
        <taxon>lamiids</taxon>
        <taxon>Lamiales</taxon>
        <taxon>Gesneriaceae</taxon>
        <taxon>Didymocarpoideae</taxon>
        <taxon>Trichosporeae</taxon>
        <taxon>Loxocarpinae</taxon>
        <taxon>Dorcoceras</taxon>
    </lineage>
</organism>
<keyword evidence="3" id="KW-1185">Reference proteome</keyword>
<evidence type="ECO:0000313" key="2">
    <source>
        <dbReference type="EMBL" id="KZT75969.1"/>
    </source>
</evidence>
<proteinExistence type="predicted"/>
<dbReference type="EMBL" id="KV170197">
    <property type="protein sequence ID" value="KZT75969.1"/>
    <property type="molecule type" value="Genomic_DNA"/>
</dbReference>
<evidence type="ECO:0000313" key="3">
    <source>
        <dbReference type="Proteomes" id="UP000250235"/>
    </source>
</evidence>
<name>A0A2Z6ZSN4_9LAMI</name>
<reference evidence="2 3" key="1">
    <citation type="journal article" date="2015" name="Proc. Natl. Acad. Sci. U.S.A.">
        <title>The resurrection genome of Boea hygrometrica: A blueprint for survival of dehydration.</title>
        <authorList>
            <person name="Xiao L."/>
            <person name="Yang G."/>
            <person name="Zhang L."/>
            <person name="Yang X."/>
            <person name="Zhao S."/>
            <person name="Ji Z."/>
            <person name="Zhou Q."/>
            <person name="Hu M."/>
            <person name="Wang Y."/>
            <person name="Chen M."/>
            <person name="Xu Y."/>
            <person name="Jin H."/>
            <person name="Xiao X."/>
            <person name="Hu G."/>
            <person name="Bao F."/>
            <person name="Hu Y."/>
            <person name="Wan P."/>
            <person name="Li L."/>
            <person name="Deng X."/>
            <person name="Kuang T."/>
            <person name="Xiang C."/>
            <person name="Zhu J.K."/>
            <person name="Oliver M.J."/>
            <person name="He Y."/>
        </authorList>
    </citation>
    <scope>NUCLEOTIDE SEQUENCE [LARGE SCALE GENOMIC DNA]</scope>
    <source>
        <strain evidence="3">cv. XS01</strain>
    </source>
</reference>
<dbReference type="Proteomes" id="UP000250235">
    <property type="component" value="Unassembled WGS sequence"/>
</dbReference>